<feature type="compositionally biased region" description="Low complexity" evidence="1">
    <location>
        <begin position="75"/>
        <end position="92"/>
    </location>
</feature>
<reference evidence="2" key="1">
    <citation type="journal article" date="2020" name="bioRxiv">
        <title>Whole genome comparisons of ergot fungi reveals the divergence and evolution of species within the genus Claviceps are the result of varying mechanisms driving genome evolution and host range expansion.</title>
        <authorList>
            <person name="Wyka S.A."/>
            <person name="Mondo S.J."/>
            <person name="Liu M."/>
            <person name="Dettman J."/>
            <person name="Nalam V."/>
            <person name="Broders K.D."/>
        </authorList>
    </citation>
    <scope>NUCLEOTIDE SEQUENCE</scope>
    <source>
        <strain evidence="2">CCC 602</strain>
    </source>
</reference>
<evidence type="ECO:0000313" key="2">
    <source>
        <dbReference type="EMBL" id="KAG5985873.1"/>
    </source>
</evidence>
<dbReference type="Proteomes" id="UP000748025">
    <property type="component" value="Unassembled WGS sequence"/>
</dbReference>
<evidence type="ECO:0000256" key="1">
    <source>
        <dbReference type="SAM" id="MobiDB-lite"/>
    </source>
</evidence>
<feature type="compositionally biased region" description="Basic and acidic residues" evidence="1">
    <location>
        <begin position="40"/>
        <end position="49"/>
    </location>
</feature>
<accession>A0A9P7N1L7</accession>
<keyword evidence="3" id="KW-1185">Reference proteome</keyword>
<dbReference type="AlphaFoldDB" id="A0A9P7N1L7"/>
<evidence type="ECO:0000313" key="3">
    <source>
        <dbReference type="Proteomes" id="UP000748025"/>
    </source>
</evidence>
<feature type="compositionally biased region" description="Polar residues" evidence="1">
    <location>
        <begin position="115"/>
        <end position="137"/>
    </location>
</feature>
<comment type="caution">
    <text evidence="2">The sequence shown here is derived from an EMBL/GenBank/DDBJ whole genome shotgun (WGS) entry which is preliminary data.</text>
</comment>
<feature type="region of interest" description="Disordered" evidence="1">
    <location>
        <begin position="40"/>
        <end position="147"/>
    </location>
</feature>
<name>A0A9P7N1L7_9HYPO</name>
<feature type="compositionally biased region" description="Polar residues" evidence="1">
    <location>
        <begin position="93"/>
        <end position="106"/>
    </location>
</feature>
<proteinExistence type="predicted"/>
<gene>
    <name evidence="2" type="ORF">E4U43_005825</name>
</gene>
<protein>
    <submittedName>
        <fullName evidence="2">Uncharacterized protein</fullName>
    </submittedName>
</protein>
<dbReference type="EMBL" id="SRPW01003892">
    <property type="protein sequence ID" value="KAG5985873.1"/>
    <property type="molecule type" value="Genomic_DNA"/>
</dbReference>
<organism evidence="2 3">
    <name type="scientific">Claviceps pusilla</name>
    <dbReference type="NCBI Taxonomy" id="123648"/>
    <lineage>
        <taxon>Eukaryota</taxon>
        <taxon>Fungi</taxon>
        <taxon>Dikarya</taxon>
        <taxon>Ascomycota</taxon>
        <taxon>Pezizomycotina</taxon>
        <taxon>Sordariomycetes</taxon>
        <taxon>Hypocreomycetidae</taxon>
        <taxon>Hypocreales</taxon>
        <taxon>Clavicipitaceae</taxon>
        <taxon>Claviceps</taxon>
    </lineage>
</organism>
<sequence>MPGLMPAPLNHTRARRPFGTMRGRSVLHVDLGPVVADRITPDFHSDKAPADAGFGGQRRRKERVWSGSAKEGFNQTAHHSTPQHTTAHPQHTLSTHSACASPSSCNAGPAEAAPTNRSPSALDQNAAQRPGQSQIGTQKGLDWTELR</sequence>